<organism evidence="1 2">
    <name type="scientific">Auriscalpium vulgare</name>
    <dbReference type="NCBI Taxonomy" id="40419"/>
    <lineage>
        <taxon>Eukaryota</taxon>
        <taxon>Fungi</taxon>
        <taxon>Dikarya</taxon>
        <taxon>Basidiomycota</taxon>
        <taxon>Agaricomycotina</taxon>
        <taxon>Agaricomycetes</taxon>
        <taxon>Russulales</taxon>
        <taxon>Auriscalpiaceae</taxon>
        <taxon>Auriscalpium</taxon>
    </lineage>
</organism>
<reference evidence="1" key="1">
    <citation type="submission" date="2021-02" db="EMBL/GenBank/DDBJ databases">
        <authorList>
            <consortium name="DOE Joint Genome Institute"/>
            <person name="Ahrendt S."/>
            <person name="Looney B.P."/>
            <person name="Miyauchi S."/>
            <person name="Morin E."/>
            <person name="Drula E."/>
            <person name="Courty P.E."/>
            <person name="Chicoki N."/>
            <person name="Fauchery L."/>
            <person name="Kohler A."/>
            <person name="Kuo A."/>
            <person name="Labutti K."/>
            <person name="Pangilinan J."/>
            <person name="Lipzen A."/>
            <person name="Riley R."/>
            <person name="Andreopoulos W."/>
            <person name="He G."/>
            <person name="Johnson J."/>
            <person name="Barry K.W."/>
            <person name="Grigoriev I.V."/>
            <person name="Nagy L."/>
            <person name="Hibbett D."/>
            <person name="Henrissat B."/>
            <person name="Matheny P.B."/>
            <person name="Labbe J."/>
            <person name="Martin F."/>
        </authorList>
    </citation>
    <scope>NUCLEOTIDE SEQUENCE</scope>
    <source>
        <strain evidence="1">FP105234-sp</strain>
    </source>
</reference>
<protein>
    <submittedName>
        <fullName evidence="1">Uncharacterized protein</fullName>
    </submittedName>
</protein>
<gene>
    <name evidence="1" type="ORF">FA95DRAFT_1609450</name>
</gene>
<evidence type="ECO:0000313" key="1">
    <source>
        <dbReference type="EMBL" id="KAI0043378.1"/>
    </source>
</evidence>
<dbReference type="Proteomes" id="UP000814033">
    <property type="component" value="Unassembled WGS sequence"/>
</dbReference>
<keyword evidence="2" id="KW-1185">Reference proteome</keyword>
<proteinExistence type="predicted"/>
<evidence type="ECO:0000313" key="2">
    <source>
        <dbReference type="Proteomes" id="UP000814033"/>
    </source>
</evidence>
<sequence>MRACRHCGRNGTLQITYKEGHACMWHAICFHPDCPHRTSKNKCYVWYPVQEDPPPSLVAEVEAIRARDALEKATRRKGRTPQAKHAGSSRMRKRLLEIERARAQQIADDAECARTLADAEYDPEVASPLTRSLRAVQIAADERYARELSRALSQDAVGGDGSSSFVPETPSQGSARTSDDGGEGGVGAAFNGPSEGSTGAGDGADGADAGDADGGPEASQVELPDANEEDGRPVVRIVVWNKHEARYAFLDQMLPDDIHLIKGITKLKMERAGLPRDTRIQYWDPTRTNWVPEGGSQRVDQPISLPVDCRHILVRDTRALTLDGFGTEVRRLERRVPVLFLALSSDQDPFGPLPPDVPVLEDQDATDGASSTAGELSAAVASDAASDRFSAHGFSVVSDGPPSSPTNTPGRVLRQLLKDEMNARGLETPRETLKRRAADDDARTEGPSTGSASKKPRKANTAPSESPVAASNRARRADDDDDRGEGSSTGKKAYKANAAPSKSPVAASAPTLAPWPGPVHPKRRRDPKSKRASKAKPETEGVNLWKMKTAEVVVEGESKVQFDLTEAFGE</sequence>
<reference evidence="1" key="2">
    <citation type="journal article" date="2022" name="New Phytol.">
        <title>Evolutionary transition to the ectomycorrhizal habit in the genomes of a hyperdiverse lineage of mushroom-forming fungi.</title>
        <authorList>
            <person name="Looney B."/>
            <person name="Miyauchi S."/>
            <person name="Morin E."/>
            <person name="Drula E."/>
            <person name="Courty P.E."/>
            <person name="Kohler A."/>
            <person name="Kuo A."/>
            <person name="LaButti K."/>
            <person name="Pangilinan J."/>
            <person name="Lipzen A."/>
            <person name="Riley R."/>
            <person name="Andreopoulos W."/>
            <person name="He G."/>
            <person name="Johnson J."/>
            <person name="Nolan M."/>
            <person name="Tritt A."/>
            <person name="Barry K.W."/>
            <person name="Grigoriev I.V."/>
            <person name="Nagy L.G."/>
            <person name="Hibbett D."/>
            <person name="Henrissat B."/>
            <person name="Matheny P.B."/>
            <person name="Labbe J."/>
            <person name="Martin F.M."/>
        </authorList>
    </citation>
    <scope>NUCLEOTIDE SEQUENCE</scope>
    <source>
        <strain evidence="1">FP105234-sp</strain>
    </source>
</reference>
<dbReference type="EMBL" id="MU276021">
    <property type="protein sequence ID" value="KAI0043378.1"/>
    <property type="molecule type" value="Genomic_DNA"/>
</dbReference>
<comment type="caution">
    <text evidence="1">The sequence shown here is derived from an EMBL/GenBank/DDBJ whole genome shotgun (WGS) entry which is preliminary data.</text>
</comment>
<accession>A0ACB8RH13</accession>
<name>A0ACB8RH13_9AGAM</name>